<accession>A0A058ZDP2</accession>
<dbReference type="RefSeq" id="XP_009492175.1">
    <property type="nucleotide sequence ID" value="XM_009493900.1"/>
</dbReference>
<evidence type="ECO:0000313" key="2">
    <source>
        <dbReference type="Proteomes" id="UP000030693"/>
    </source>
</evidence>
<gene>
    <name evidence="1" type="ORF">H696_00070</name>
</gene>
<keyword evidence="2" id="KW-1185">Reference proteome</keyword>
<dbReference type="Proteomes" id="UP000030693">
    <property type="component" value="Unassembled WGS sequence"/>
</dbReference>
<dbReference type="Pfam" id="PF07347">
    <property type="entry name" value="CI-B14_5a"/>
    <property type="match status" value="1"/>
</dbReference>
<organism evidence="1">
    <name type="scientific">Fonticula alba</name>
    <name type="common">Slime mold</name>
    <dbReference type="NCBI Taxonomy" id="691883"/>
    <lineage>
        <taxon>Eukaryota</taxon>
        <taxon>Rotosphaerida</taxon>
        <taxon>Fonticulaceae</taxon>
        <taxon>Fonticula</taxon>
    </lineage>
</organism>
<evidence type="ECO:0000313" key="1">
    <source>
        <dbReference type="EMBL" id="KCV72474.1"/>
    </source>
</evidence>
<proteinExistence type="predicted"/>
<name>A0A058ZDP2_FONAL</name>
<reference evidence="1" key="1">
    <citation type="submission" date="2013-04" db="EMBL/GenBank/DDBJ databases">
        <title>The Genome Sequence of Fonticula alba ATCC 38817.</title>
        <authorList>
            <consortium name="The Broad Institute Genomics Platform"/>
            <person name="Russ C."/>
            <person name="Cuomo C."/>
            <person name="Burger G."/>
            <person name="Gray M.W."/>
            <person name="Holland P.W.H."/>
            <person name="King N."/>
            <person name="Lang F.B.F."/>
            <person name="Roger A.J."/>
            <person name="Ruiz-Trillo I."/>
            <person name="Brown M."/>
            <person name="Walker B."/>
            <person name="Young S."/>
            <person name="Zeng Q."/>
            <person name="Gargeya S."/>
            <person name="Fitzgerald M."/>
            <person name="Haas B."/>
            <person name="Abouelleil A."/>
            <person name="Allen A.W."/>
            <person name="Alvarado L."/>
            <person name="Arachchi H.M."/>
            <person name="Berlin A.M."/>
            <person name="Chapman S.B."/>
            <person name="Gainer-Dewar J."/>
            <person name="Goldberg J."/>
            <person name="Griggs A."/>
            <person name="Gujja S."/>
            <person name="Hansen M."/>
            <person name="Howarth C."/>
            <person name="Imamovic A."/>
            <person name="Ireland A."/>
            <person name="Larimer J."/>
            <person name="McCowan C."/>
            <person name="Murphy C."/>
            <person name="Pearson M."/>
            <person name="Poon T.W."/>
            <person name="Priest M."/>
            <person name="Roberts A."/>
            <person name="Saif S."/>
            <person name="Shea T."/>
            <person name="Sisk P."/>
            <person name="Sykes S."/>
            <person name="Wortman J."/>
            <person name="Nusbaum C."/>
            <person name="Birren B."/>
        </authorList>
    </citation>
    <scope>NUCLEOTIDE SEQUENCE [LARGE SCALE GENOMIC DNA]</scope>
    <source>
        <strain evidence="1">ATCC 38817</strain>
    </source>
</reference>
<dbReference type="OrthoDB" id="10063829at2759"/>
<dbReference type="GO" id="GO:0005743">
    <property type="term" value="C:mitochondrial inner membrane"/>
    <property type="evidence" value="ECO:0007669"/>
    <property type="project" value="InterPro"/>
</dbReference>
<dbReference type="EMBL" id="KB932201">
    <property type="protein sequence ID" value="KCV72474.1"/>
    <property type="molecule type" value="Genomic_DNA"/>
</dbReference>
<dbReference type="InterPro" id="IPR009947">
    <property type="entry name" value="NDUA7"/>
</dbReference>
<dbReference type="GO" id="GO:0042773">
    <property type="term" value="P:ATP synthesis coupled electron transport"/>
    <property type="evidence" value="ECO:0007669"/>
    <property type="project" value="InterPro"/>
</dbReference>
<protein>
    <submittedName>
        <fullName evidence="1">Uncharacterized protein</fullName>
    </submittedName>
</protein>
<sequence length="145" mass="15301">MASPHVRQASALFERLRRFAAINRQEVQDWTIFVPGKYRFPAPGSQGAINHATGTPNGYKILPDRPSARISDNYYFKRDLRRELAQTPPVVFTSSSLLEGAAATAAIEGGAATNASTAAASGATAAASAAPVSKMPPNCGVYYSA</sequence>
<dbReference type="AlphaFoldDB" id="A0A058ZDP2"/>
<dbReference type="GeneID" id="20524795"/>